<name>A0A6A6X1U4_9PLEO</name>
<dbReference type="OrthoDB" id="5946976at2759"/>
<evidence type="ECO:0008006" key="3">
    <source>
        <dbReference type="Google" id="ProtNLM"/>
    </source>
</evidence>
<protein>
    <recommendedName>
        <fullName evidence="3">Beta-lactamase-related domain-containing protein</fullName>
    </recommendedName>
</protein>
<evidence type="ECO:0000313" key="2">
    <source>
        <dbReference type="Proteomes" id="UP000799757"/>
    </source>
</evidence>
<dbReference type="EMBL" id="MU002089">
    <property type="protein sequence ID" value="KAF2790171.1"/>
    <property type="molecule type" value="Genomic_DNA"/>
</dbReference>
<accession>A0A6A6X1U4</accession>
<dbReference type="Proteomes" id="UP000799757">
    <property type="component" value="Unassembled WGS sequence"/>
</dbReference>
<sequence>LMSAKFPVVGKGVSSQLVVFHQGSLPGALSISILLPGTKSAIVISSNALALNDVPNRVGQLVLEEFLQVPASERNDYIKAAEISRAENLKWYNHRYFNFKAMELLHMS</sequence>
<organism evidence="1 2">
    <name type="scientific">Melanomma pulvis-pyrius CBS 109.77</name>
    <dbReference type="NCBI Taxonomy" id="1314802"/>
    <lineage>
        <taxon>Eukaryota</taxon>
        <taxon>Fungi</taxon>
        <taxon>Dikarya</taxon>
        <taxon>Ascomycota</taxon>
        <taxon>Pezizomycotina</taxon>
        <taxon>Dothideomycetes</taxon>
        <taxon>Pleosporomycetidae</taxon>
        <taxon>Pleosporales</taxon>
        <taxon>Melanommataceae</taxon>
        <taxon>Melanomma</taxon>
    </lineage>
</organism>
<evidence type="ECO:0000313" key="1">
    <source>
        <dbReference type="EMBL" id="KAF2790171.1"/>
    </source>
</evidence>
<feature type="non-terminal residue" evidence="1">
    <location>
        <position position="1"/>
    </location>
</feature>
<gene>
    <name evidence="1" type="ORF">K505DRAFT_251768</name>
</gene>
<reference evidence="1" key="1">
    <citation type="journal article" date="2020" name="Stud. Mycol.">
        <title>101 Dothideomycetes genomes: a test case for predicting lifestyles and emergence of pathogens.</title>
        <authorList>
            <person name="Haridas S."/>
            <person name="Albert R."/>
            <person name="Binder M."/>
            <person name="Bloem J."/>
            <person name="Labutti K."/>
            <person name="Salamov A."/>
            <person name="Andreopoulos B."/>
            <person name="Baker S."/>
            <person name="Barry K."/>
            <person name="Bills G."/>
            <person name="Bluhm B."/>
            <person name="Cannon C."/>
            <person name="Castanera R."/>
            <person name="Culley D."/>
            <person name="Daum C."/>
            <person name="Ezra D."/>
            <person name="Gonzalez J."/>
            <person name="Henrissat B."/>
            <person name="Kuo A."/>
            <person name="Liang C."/>
            <person name="Lipzen A."/>
            <person name="Lutzoni F."/>
            <person name="Magnuson J."/>
            <person name="Mondo S."/>
            <person name="Nolan M."/>
            <person name="Ohm R."/>
            <person name="Pangilinan J."/>
            <person name="Park H.-J."/>
            <person name="Ramirez L."/>
            <person name="Alfaro M."/>
            <person name="Sun H."/>
            <person name="Tritt A."/>
            <person name="Yoshinaga Y."/>
            <person name="Zwiers L.-H."/>
            <person name="Turgeon B."/>
            <person name="Goodwin S."/>
            <person name="Spatafora J."/>
            <person name="Crous P."/>
            <person name="Grigoriev I."/>
        </authorList>
    </citation>
    <scope>NUCLEOTIDE SEQUENCE</scope>
    <source>
        <strain evidence="1">CBS 109.77</strain>
    </source>
</reference>
<keyword evidence="2" id="KW-1185">Reference proteome</keyword>
<proteinExistence type="predicted"/>
<dbReference type="AlphaFoldDB" id="A0A6A6X1U4"/>